<dbReference type="Pfam" id="PF00018">
    <property type="entry name" value="SH3_1"/>
    <property type="match status" value="3"/>
</dbReference>
<dbReference type="GO" id="GO:0016477">
    <property type="term" value="P:cell migration"/>
    <property type="evidence" value="ECO:0007669"/>
    <property type="project" value="TreeGrafter"/>
</dbReference>
<dbReference type="PANTHER" id="PTHR19969:SF14">
    <property type="entry name" value="DREADLOCKS, ISOFORM B"/>
    <property type="match status" value="1"/>
</dbReference>
<dbReference type="PANTHER" id="PTHR19969">
    <property type="entry name" value="SH2-SH3 ADAPTOR PROTEIN-RELATED"/>
    <property type="match status" value="1"/>
</dbReference>
<feature type="domain" description="SH3" evidence="6">
    <location>
        <begin position="106"/>
        <end position="165"/>
    </location>
</feature>
<dbReference type="AlphaFoldDB" id="A0AAD4R9A0"/>
<dbReference type="InterPro" id="IPR051184">
    <property type="entry name" value="Tyrosine-phos_adapter"/>
</dbReference>
<dbReference type="InterPro" id="IPR036028">
    <property type="entry name" value="SH3-like_dom_sf"/>
</dbReference>
<organism evidence="7 8">
    <name type="scientific">Ditylenchus destructor</name>
    <dbReference type="NCBI Taxonomy" id="166010"/>
    <lineage>
        <taxon>Eukaryota</taxon>
        <taxon>Metazoa</taxon>
        <taxon>Ecdysozoa</taxon>
        <taxon>Nematoda</taxon>
        <taxon>Chromadorea</taxon>
        <taxon>Rhabditida</taxon>
        <taxon>Tylenchina</taxon>
        <taxon>Tylenchomorpha</taxon>
        <taxon>Sphaerularioidea</taxon>
        <taxon>Anguinidae</taxon>
        <taxon>Anguininae</taxon>
        <taxon>Ditylenchus</taxon>
    </lineage>
</organism>
<evidence type="ECO:0000256" key="4">
    <source>
        <dbReference type="PROSITE-ProRule" id="PRU00192"/>
    </source>
</evidence>
<dbReference type="SUPFAM" id="SSF55550">
    <property type="entry name" value="SH2 domain"/>
    <property type="match status" value="1"/>
</dbReference>
<dbReference type="FunFam" id="2.30.30.40:FF:000110">
    <property type="entry name" value="Cytoplasmic protein"/>
    <property type="match status" value="1"/>
</dbReference>
<reference evidence="7" key="1">
    <citation type="submission" date="2022-01" db="EMBL/GenBank/DDBJ databases">
        <title>Genome Sequence Resource for Two Populations of Ditylenchus destructor, the Migratory Endoparasitic Phytonematode.</title>
        <authorList>
            <person name="Zhang H."/>
            <person name="Lin R."/>
            <person name="Xie B."/>
        </authorList>
    </citation>
    <scope>NUCLEOTIDE SEQUENCE</scope>
    <source>
        <strain evidence="7">BazhouSP</strain>
    </source>
</reference>
<dbReference type="PRINTS" id="PR00452">
    <property type="entry name" value="SH3DOMAIN"/>
</dbReference>
<keyword evidence="1 4" id="KW-0728">SH3 domain</keyword>
<dbReference type="PRINTS" id="PR00499">
    <property type="entry name" value="P67PHOX"/>
</dbReference>
<dbReference type="CDD" id="cd11766">
    <property type="entry name" value="SH3_Nck_2"/>
    <property type="match status" value="1"/>
</dbReference>
<accession>A0AAD4R9A0</accession>
<dbReference type="GO" id="GO:0030971">
    <property type="term" value="F:receptor tyrosine kinase binding"/>
    <property type="evidence" value="ECO:0007669"/>
    <property type="project" value="TreeGrafter"/>
</dbReference>
<dbReference type="InterPro" id="IPR000980">
    <property type="entry name" value="SH2"/>
</dbReference>
<keyword evidence="8" id="KW-1185">Reference proteome</keyword>
<dbReference type="InterPro" id="IPR001452">
    <property type="entry name" value="SH3_domain"/>
</dbReference>
<dbReference type="GO" id="GO:0048013">
    <property type="term" value="P:ephrin receptor signaling pathway"/>
    <property type="evidence" value="ECO:0007669"/>
    <property type="project" value="TreeGrafter"/>
</dbReference>
<evidence type="ECO:0000259" key="5">
    <source>
        <dbReference type="PROSITE" id="PS50001"/>
    </source>
</evidence>
<dbReference type="FunFam" id="2.30.30.40:FF:000061">
    <property type="entry name" value="Cytoplasmic protein"/>
    <property type="match status" value="1"/>
</dbReference>
<feature type="domain" description="SH2" evidence="5">
    <location>
        <begin position="312"/>
        <end position="409"/>
    </location>
</feature>
<evidence type="ECO:0000256" key="2">
    <source>
        <dbReference type="ARBA" id="ARBA00022999"/>
    </source>
</evidence>
<evidence type="ECO:0000259" key="6">
    <source>
        <dbReference type="PROSITE" id="PS50002"/>
    </source>
</evidence>
<evidence type="ECO:0000256" key="3">
    <source>
        <dbReference type="PROSITE-ProRule" id="PRU00191"/>
    </source>
</evidence>
<sequence>MADIYVVVKYDYTAQEDQELTIRKNDRLKLLDDSKNWWKVAHEDGQVGFVPSNYVRKESFVEKAFKGLGRSRSKNQLFDHNLNGSAQSSEFGDTSGLASNGTRINGLKTNAIAKYDYEPQRDDELALTKGCVVNVLDKSSDGWWKGEVNGSKGWFPSNYVDELAESNDTFAQAYNTNGNANGGAISAHEPSGGHSVKPNGNYSKVHEIVAALYSFEAQNTEELTFKKGEKLDIVEHPAHDPEWWMAKNQLGQIGLVPTNYIEIIDHNPLESAFAKLSTGTAFSQNGGDIQVPSSSVFPAASVLTGPYATQPWYYGRLTREQADTELRARGLEGDFLVRDSESNPGDFSISLKDNVRNKHFWIQVDKVNGTFKIGNRSFKSMEALIQHYKSSPIFSNEETKENLYLVKPLPRY</sequence>
<dbReference type="PROSITE" id="PS50001">
    <property type="entry name" value="SH2"/>
    <property type="match status" value="1"/>
</dbReference>
<dbReference type="Pfam" id="PF00017">
    <property type="entry name" value="SH2"/>
    <property type="match status" value="1"/>
</dbReference>
<dbReference type="SMART" id="SM00252">
    <property type="entry name" value="SH2"/>
    <property type="match status" value="1"/>
</dbReference>
<dbReference type="SUPFAM" id="SSF50044">
    <property type="entry name" value="SH3-domain"/>
    <property type="match status" value="3"/>
</dbReference>
<dbReference type="PROSITE" id="PS50002">
    <property type="entry name" value="SH3"/>
    <property type="match status" value="3"/>
</dbReference>
<dbReference type="GO" id="GO:0005737">
    <property type="term" value="C:cytoplasm"/>
    <property type="evidence" value="ECO:0007669"/>
    <property type="project" value="TreeGrafter"/>
</dbReference>
<gene>
    <name evidence="7" type="ORF">DdX_05873</name>
</gene>
<evidence type="ECO:0000313" key="7">
    <source>
        <dbReference type="EMBL" id="KAI1718766.1"/>
    </source>
</evidence>
<dbReference type="CDD" id="cd11765">
    <property type="entry name" value="SH3_Nck_1"/>
    <property type="match status" value="1"/>
</dbReference>
<proteinExistence type="predicted"/>
<dbReference type="Gene3D" id="2.30.30.40">
    <property type="entry name" value="SH3 Domains"/>
    <property type="match status" value="3"/>
</dbReference>
<protein>
    <submittedName>
        <fullName evidence="7">SH3 domain-containing protein</fullName>
    </submittedName>
</protein>
<evidence type="ECO:0000256" key="1">
    <source>
        <dbReference type="ARBA" id="ARBA00022443"/>
    </source>
</evidence>
<dbReference type="Gene3D" id="3.30.505.10">
    <property type="entry name" value="SH2 domain"/>
    <property type="match status" value="1"/>
</dbReference>
<feature type="domain" description="SH3" evidence="6">
    <location>
        <begin position="204"/>
        <end position="266"/>
    </location>
</feature>
<dbReference type="InterPro" id="IPR036860">
    <property type="entry name" value="SH2_dom_sf"/>
</dbReference>
<name>A0AAD4R9A0_9BILA</name>
<feature type="domain" description="SH3" evidence="6">
    <location>
        <begin position="1"/>
        <end position="60"/>
    </location>
</feature>
<evidence type="ECO:0000313" key="8">
    <source>
        <dbReference type="Proteomes" id="UP001201812"/>
    </source>
</evidence>
<dbReference type="CDD" id="cd11767">
    <property type="entry name" value="SH3_Nck_3"/>
    <property type="match status" value="1"/>
</dbReference>
<dbReference type="Proteomes" id="UP001201812">
    <property type="component" value="Unassembled WGS sequence"/>
</dbReference>
<keyword evidence="2 3" id="KW-0727">SH2 domain</keyword>
<comment type="caution">
    <text evidence="7">The sequence shown here is derived from an EMBL/GenBank/DDBJ whole genome shotgun (WGS) entry which is preliminary data.</text>
</comment>
<dbReference type="EMBL" id="JAKKPZ010000007">
    <property type="protein sequence ID" value="KAI1718766.1"/>
    <property type="molecule type" value="Genomic_DNA"/>
</dbReference>
<dbReference type="PRINTS" id="PR00401">
    <property type="entry name" value="SH2DOMAIN"/>
</dbReference>
<dbReference type="SMART" id="SM00326">
    <property type="entry name" value="SH3"/>
    <property type="match status" value="3"/>
</dbReference>
<dbReference type="GO" id="GO:0035591">
    <property type="term" value="F:signaling adaptor activity"/>
    <property type="evidence" value="ECO:0007669"/>
    <property type="project" value="TreeGrafter"/>
</dbReference>